<sequence>MMGSCHGTNNSSNKTLIQDENLEMFTLIWLDDSKSKSQKTISIQQQLRTIVNYLKTFENEDDCEKYIQKMSKDEYIILIVNDQIGQKILPNIHHLQQLFSIYIYSPNKNIDQQWINQFNKVKSISIDYDELITQIKVDHMKCKYIKDEILFDIFRIDQSTDLNNKFLYSQILIDVLLQMDSVSNDITDLMSLCRNQYKGNKTELNILREFQQNYSTHNAVWWLTKDIFISQILNKALKIENIDTIFLFRFFLRDIEQQLIENQCLLPIKVYRYQLMSVNKLEILKNSIGQFLSINNFLLTNINRNATLPSSKISLSNNNYQPILFEITADPNLNKIRPFADISSHSYFNHDEGEILFMLGSIFQLNNIYLNDNNNIWIIEMTLSSKTNQYLKSIFDNFQNDDDEINLLAFGYILQKLNKSNDTEKYYYRLFNELSEDDERINYCCLNLGNIAFIKKDYDASLEWLLKSLDISLRTLQSNDMFLALIYNSMGHVYSAKHMLKSAVESYYSAIAIWKQSTDENYLKIAECMNNIGIIYKQEKHYPLALDCFKETLNILEKYLSHNHFDLSKSHCNIANAYRQLGRYELALEHYYLSFKILEKYYSPVHPNLAKVLGNIGIVYALKGESEKALFYYEKALEIYRQTLPLTHINNLKIEQLIRNVQSPHRKIPFGTIESK</sequence>
<proteinExistence type="predicted"/>
<evidence type="ECO:0000256" key="2">
    <source>
        <dbReference type="ARBA" id="ARBA00022803"/>
    </source>
</evidence>
<dbReference type="Gene3D" id="1.25.40.10">
    <property type="entry name" value="Tetratricopeptide repeat domain"/>
    <property type="match status" value="2"/>
</dbReference>
<dbReference type="Gene3D" id="3.90.176.10">
    <property type="entry name" value="Toxin ADP-ribosyltransferase, Chain A, domain 1"/>
    <property type="match status" value="1"/>
</dbReference>
<organism evidence="4 6">
    <name type="scientific">Adineta steineri</name>
    <dbReference type="NCBI Taxonomy" id="433720"/>
    <lineage>
        <taxon>Eukaryota</taxon>
        <taxon>Metazoa</taxon>
        <taxon>Spiralia</taxon>
        <taxon>Gnathifera</taxon>
        <taxon>Rotifera</taxon>
        <taxon>Eurotatoria</taxon>
        <taxon>Bdelloidea</taxon>
        <taxon>Adinetida</taxon>
        <taxon>Adinetidae</taxon>
        <taxon>Adineta</taxon>
    </lineage>
</organism>
<dbReference type="PROSITE" id="PS50005">
    <property type="entry name" value="TPR"/>
    <property type="match status" value="2"/>
</dbReference>
<dbReference type="AlphaFoldDB" id="A0A814AG96"/>
<dbReference type="SUPFAM" id="SSF56399">
    <property type="entry name" value="ADP-ribosylation"/>
    <property type="match status" value="1"/>
</dbReference>
<dbReference type="SMART" id="SM00028">
    <property type="entry name" value="TPR"/>
    <property type="match status" value="5"/>
</dbReference>
<dbReference type="Proteomes" id="UP000663891">
    <property type="component" value="Unassembled WGS sequence"/>
</dbReference>
<comment type="caution">
    <text evidence="4">The sequence shown here is derived from an EMBL/GenBank/DDBJ whole genome shotgun (WGS) entry which is preliminary data.</text>
</comment>
<name>A0A814AG96_9BILA</name>
<dbReference type="PANTHER" id="PTHR45641">
    <property type="entry name" value="TETRATRICOPEPTIDE REPEAT PROTEIN (AFU_ORTHOLOGUE AFUA_6G03870)"/>
    <property type="match status" value="1"/>
</dbReference>
<reference evidence="4" key="1">
    <citation type="submission" date="2021-02" db="EMBL/GenBank/DDBJ databases">
        <authorList>
            <person name="Nowell W R."/>
        </authorList>
    </citation>
    <scope>NUCLEOTIDE SEQUENCE</scope>
</reference>
<keyword evidence="1" id="KW-0677">Repeat</keyword>
<dbReference type="EMBL" id="CAJOAY010000012">
    <property type="protein sequence ID" value="CAF3485404.1"/>
    <property type="molecule type" value="Genomic_DNA"/>
</dbReference>
<keyword evidence="2 3" id="KW-0802">TPR repeat</keyword>
<protein>
    <submittedName>
        <fullName evidence="4">Uncharacterized protein</fullName>
    </submittedName>
</protein>
<evidence type="ECO:0000256" key="1">
    <source>
        <dbReference type="ARBA" id="ARBA00022737"/>
    </source>
</evidence>
<dbReference type="InterPro" id="IPR019734">
    <property type="entry name" value="TPR_rpt"/>
</dbReference>
<dbReference type="SUPFAM" id="SSF48452">
    <property type="entry name" value="TPR-like"/>
    <property type="match status" value="2"/>
</dbReference>
<evidence type="ECO:0000313" key="6">
    <source>
        <dbReference type="Proteomes" id="UP000663891"/>
    </source>
</evidence>
<dbReference type="OrthoDB" id="5587616at2759"/>
<dbReference type="PANTHER" id="PTHR45641:SF19">
    <property type="entry name" value="NEPHROCYSTIN-3"/>
    <property type="match status" value="1"/>
</dbReference>
<dbReference type="EMBL" id="CAJNON010000071">
    <property type="protein sequence ID" value="CAF0914428.1"/>
    <property type="molecule type" value="Genomic_DNA"/>
</dbReference>
<dbReference type="Proteomes" id="UP000663881">
    <property type="component" value="Unassembled WGS sequence"/>
</dbReference>
<feature type="repeat" description="TPR" evidence="3">
    <location>
        <begin position="526"/>
        <end position="559"/>
    </location>
</feature>
<feature type="repeat" description="TPR" evidence="3">
    <location>
        <begin position="610"/>
        <end position="643"/>
    </location>
</feature>
<gene>
    <name evidence="5" type="ORF">OKA104_LOCUS571</name>
    <name evidence="4" type="ORF">VCS650_LOCUS10025</name>
</gene>
<evidence type="ECO:0000313" key="4">
    <source>
        <dbReference type="EMBL" id="CAF0914428.1"/>
    </source>
</evidence>
<evidence type="ECO:0000256" key="3">
    <source>
        <dbReference type="PROSITE-ProRule" id="PRU00339"/>
    </source>
</evidence>
<dbReference type="Pfam" id="PF13424">
    <property type="entry name" value="TPR_12"/>
    <property type="match status" value="2"/>
</dbReference>
<dbReference type="InterPro" id="IPR011990">
    <property type="entry name" value="TPR-like_helical_dom_sf"/>
</dbReference>
<accession>A0A814AG96</accession>
<evidence type="ECO:0000313" key="5">
    <source>
        <dbReference type="EMBL" id="CAF3485404.1"/>
    </source>
</evidence>
<dbReference type="Pfam" id="PF13181">
    <property type="entry name" value="TPR_8"/>
    <property type="match status" value="1"/>
</dbReference>